<dbReference type="Pfam" id="PF02388">
    <property type="entry name" value="FemAB"/>
    <property type="match status" value="1"/>
</dbReference>
<dbReference type="PANTHER" id="PTHR36174:SF1">
    <property type="entry name" value="LIPID II:GLYCINE GLYCYLTRANSFERASE"/>
    <property type="match status" value="1"/>
</dbReference>
<organism evidence="8 9">
    <name type="scientific">Holdemania filiformis</name>
    <dbReference type="NCBI Taxonomy" id="61171"/>
    <lineage>
        <taxon>Bacteria</taxon>
        <taxon>Bacillati</taxon>
        <taxon>Bacillota</taxon>
        <taxon>Erysipelotrichia</taxon>
        <taxon>Erysipelotrichales</taxon>
        <taxon>Erysipelotrichaceae</taxon>
        <taxon>Holdemania</taxon>
    </lineage>
</organism>
<evidence type="ECO:0000313" key="8">
    <source>
        <dbReference type="EMBL" id="RGR70304.1"/>
    </source>
</evidence>
<dbReference type="SUPFAM" id="SSF55729">
    <property type="entry name" value="Acyl-CoA N-acyltransferases (Nat)"/>
    <property type="match status" value="2"/>
</dbReference>
<evidence type="ECO:0000256" key="4">
    <source>
        <dbReference type="ARBA" id="ARBA00022984"/>
    </source>
</evidence>
<dbReference type="Gene3D" id="3.40.630.30">
    <property type="match status" value="2"/>
</dbReference>
<keyword evidence="9" id="KW-1185">Reference proteome</keyword>
<dbReference type="GO" id="GO:0016755">
    <property type="term" value="F:aminoacyltransferase activity"/>
    <property type="evidence" value="ECO:0007669"/>
    <property type="project" value="InterPro"/>
</dbReference>
<comment type="similarity">
    <text evidence="1">Belongs to the FemABX family.</text>
</comment>
<keyword evidence="5" id="KW-0012">Acyltransferase</keyword>
<evidence type="ECO:0000256" key="1">
    <source>
        <dbReference type="ARBA" id="ARBA00009943"/>
    </source>
</evidence>
<accession>A0A412FQA5</accession>
<evidence type="ECO:0000256" key="6">
    <source>
        <dbReference type="ARBA" id="ARBA00023316"/>
    </source>
</evidence>
<keyword evidence="2 8" id="KW-0808">Transferase</keyword>
<dbReference type="AlphaFoldDB" id="A0A412FQA5"/>
<dbReference type="GO" id="GO:0071555">
    <property type="term" value="P:cell wall organization"/>
    <property type="evidence" value="ECO:0007669"/>
    <property type="project" value="UniProtKB-KW"/>
</dbReference>
<sequence>MTMIADEYVFDEHPKPQEIEDFLESHPQNNLLQHARWSQVKENWSMKQVVVRRGGTIRAYAMILIRPLPLGLSLFYIPRGPIANYQDEPLIRFLFAKLKKLARRSHAVTLRFDPNLIDSAYPYAQRNQTHDEHHQAAVVQLLTGLKCRHKGYTLYLREATQPRFQAVMLREQMDWAALNAKTRRSIRHAEKCGVTIHEGETELDPFVEVMKQTEQRKKIHLRNAEYFKRLMTLYGERAVLMTARLDLNQRRDQIENLISGLERKPEELNKAEKEQIINLNREQEFLEKKLSQGSSVVTLCGLLALIQDDQMEVLYAGTNSEFLTYRAPYSAHWKLFEKARKMGIQRCNLGGVEGTLDDGLSVFKGNFPIQIEEMIGEFDLPVMPVLAWMLDRGIALIKTVRRWRVKTC</sequence>
<dbReference type="PANTHER" id="PTHR36174">
    <property type="entry name" value="LIPID II:GLYCINE GLYCYLTRANSFERASE"/>
    <property type="match status" value="1"/>
</dbReference>
<dbReference type="InterPro" id="IPR003447">
    <property type="entry name" value="FEMABX"/>
</dbReference>
<dbReference type="Gene3D" id="1.20.58.90">
    <property type="match status" value="1"/>
</dbReference>
<evidence type="ECO:0000256" key="3">
    <source>
        <dbReference type="ARBA" id="ARBA00022960"/>
    </source>
</evidence>
<evidence type="ECO:0000256" key="7">
    <source>
        <dbReference type="SAM" id="Coils"/>
    </source>
</evidence>
<keyword evidence="4" id="KW-0573">Peptidoglycan synthesis</keyword>
<proteinExistence type="inferred from homology"/>
<dbReference type="Proteomes" id="UP000284178">
    <property type="component" value="Unassembled WGS sequence"/>
</dbReference>
<dbReference type="EMBL" id="QRUP01000021">
    <property type="protein sequence ID" value="RGR70304.1"/>
    <property type="molecule type" value="Genomic_DNA"/>
</dbReference>
<dbReference type="PROSITE" id="PS51191">
    <property type="entry name" value="FEMABX"/>
    <property type="match status" value="1"/>
</dbReference>
<name>A0A412FQA5_9FIRM</name>
<reference evidence="8 9" key="1">
    <citation type="submission" date="2018-08" db="EMBL/GenBank/DDBJ databases">
        <title>A genome reference for cultivated species of the human gut microbiota.</title>
        <authorList>
            <person name="Zou Y."/>
            <person name="Xue W."/>
            <person name="Luo G."/>
        </authorList>
    </citation>
    <scope>NUCLEOTIDE SEQUENCE [LARGE SCALE GENOMIC DNA]</scope>
    <source>
        <strain evidence="8 9">AF24-29</strain>
    </source>
</reference>
<protein>
    <submittedName>
        <fullName evidence="8">Peptidoglycan bridge formation glycyltransferase FemA/FemB family protein</fullName>
    </submittedName>
</protein>
<dbReference type="InterPro" id="IPR050644">
    <property type="entry name" value="PG_Glycine_Bridge_Synth"/>
</dbReference>
<gene>
    <name evidence="8" type="ORF">DWY25_14275</name>
</gene>
<keyword evidence="7" id="KW-0175">Coiled coil</keyword>
<evidence type="ECO:0000313" key="9">
    <source>
        <dbReference type="Proteomes" id="UP000284178"/>
    </source>
</evidence>
<evidence type="ECO:0000256" key="2">
    <source>
        <dbReference type="ARBA" id="ARBA00022679"/>
    </source>
</evidence>
<feature type="coiled-coil region" evidence="7">
    <location>
        <begin position="244"/>
        <end position="289"/>
    </location>
</feature>
<dbReference type="GO" id="GO:0008360">
    <property type="term" value="P:regulation of cell shape"/>
    <property type="evidence" value="ECO:0007669"/>
    <property type="project" value="UniProtKB-KW"/>
</dbReference>
<evidence type="ECO:0000256" key="5">
    <source>
        <dbReference type="ARBA" id="ARBA00023315"/>
    </source>
</evidence>
<keyword evidence="6" id="KW-0961">Cell wall biogenesis/degradation</keyword>
<keyword evidence="3" id="KW-0133">Cell shape</keyword>
<dbReference type="GO" id="GO:0009252">
    <property type="term" value="P:peptidoglycan biosynthetic process"/>
    <property type="evidence" value="ECO:0007669"/>
    <property type="project" value="UniProtKB-KW"/>
</dbReference>
<comment type="caution">
    <text evidence="8">The sequence shown here is derived from an EMBL/GenBank/DDBJ whole genome shotgun (WGS) entry which is preliminary data.</text>
</comment>
<dbReference type="InterPro" id="IPR016181">
    <property type="entry name" value="Acyl_CoA_acyltransferase"/>
</dbReference>